<dbReference type="EC" id="2.4.1.-" evidence="10"/>
<evidence type="ECO:0000256" key="1">
    <source>
        <dbReference type="ARBA" id="ARBA00004196"/>
    </source>
</evidence>
<dbReference type="FunFam" id="3.20.20.80:FF:000032">
    <property type="entry name" value="1,3-beta-glucanosyltransferase"/>
    <property type="match status" value="1"/>
</dbReference>
<evidence type="ECO:0000256" key="7">
    <source>
        <dbReference type="ARBA" id="ARBA00023136"/>
    </source>
</evidence>
<keyword evidence="12" id="KW-1185">Reference proteome</keyword>
<accession>A0A9P7BFQ1</accession>
<gene>
    <name evidence="11" type="ORF">C6P40_001745</name>
</gene>
<dbReference type="GO" id="GO:0031505">
    <property type="term" value="P:fungal-type cell wall organization"/>
    <property type="evidence" value="ECO:0007669"/>
    <property type="project" value="TreeGrafter"/>
</dbReference>
<proteinExistence type="inferred from homology"/>
<dbReference type="PANTHER" id="PTHR31468">
    <property type="entry name" value="1,3-BETA-GLUCANOSYLTRANSFERASE GAS1"/>
    <property type="match status" value="1"/>
</dbReference>
<reference evidence="11" key="1">
    <citation type="submission" date="2020-11" db="EMBL/GenBank/DDBJ databases">
        <title>Kefir isolates.</title>
        <authorList>
            <person name="Marcisauskas S."/>
            <person name="Kim Y."/>
            <person name="Blasche S."/>
        </authorList>
    </citation>
    <scope>NUCLEOTIDE SEQUENCE</scope>
    <source>
        <strain evidence="11">Olga-1</strain>
    </source>
</reference>
<dbReference type="InterPro" id="IPR004886">
    <property type="entry name" value="Glucanosyltransferase"/>
</dbReference>
<dbReference type="SUPFAM" id="SSF51445">
    <property type="entry name" value="(Trans)glycosidases"/>
    <property type="match status" value="1"/>
</dbReference>
<sequence length="483" mass="52531">MKFSTFIPFLPFLLESATALDPIVIKNNTFYIGDSDERFYIRGVDYQPGGSSNLTDPLGDPEICERDIPYFTELGLNTIRVYSLDNTLNHTECMNKLQDAGIYVILDVNTPNSAISRSNPSCSYNLDYMTEVFATVDSFASFNNTLGFFAANELVNNEATFQVSPYIKAVTRDIKQYIAAQNYRTIPVGYSAADVAEIRYELAHYLNCGDIEDERIDMLGVNDYSWCGHSSYIVSGYNSKVSSYSGYSLPIFMSEYGCNEVVDSRPFTEVQVIYSTLMSSVFSGGLVYEYFEESNNYGLVNVSGSNVTPLTDFYNLQSMLNSTTNPTGDGGALHYNYSSCPTGLNFSIAVPDQPSGLTALIKSGPNGNNYGFEADTLDSCDDDDDDDITSSSSFYSSSFISSSLHSSSMASSSYKASVVTSSKDTTLITSSIISTSSTHTSSVVTSTSSVSSISSTSKNDAAELGSSNSFMSLIAIIAGILYF</sequence>
<evidence type="ECO:0000256" key="9">
    <source>
        <dbReference type="ARBA" id="ARBA00023288"/>
    </source>
</evidence>
<organism evidence="11 12">
    <name type="scientific">Pichia californica</name>
    <dbReference type="NCBI Taxonomy" id="460514"/>
    <lineage>
        <taxon>Eukaryota</taxon>
        <taxon>Fungi</taxon>
        <taxon>Dikarya</taxon>
        <taxon>Ascomycota</taxon>
        <taxon>Saccharomycotina</taxon>
        <taxon>Pichiomycetes</taxon>
        <taxon>Pichiales</taxon>
        <taxon>Pichiaceae</taxon>
        <taxon>Pichia</taxon>
    </lineage>
</organism>
<dbReference type="GO" id="GO:0098552">
    <property type="term" value="C:side of membrane"/>
    <property type="evidence" value="ECO:0007669"/>
    <property type="project" value="UniProtKB-KW"/>
</dbReference>
<dbReference type="GO" id="GO:0005886">
    <property type="term" value="C:plasma membrane"/>
    <property type="evidence" value="ECO:0007669"/>
    <property type="project" value="UniProtKB-SubCell"/>
</dbReference>
<comment type="caution">
    <text evidence="11">The sequence shown here is derived from an EMBL/GenBank/DDBJ whole genome shotgun (WGS) entry which is preliminary data.</text>
</comment>
<evidence type="ECO:0000256" key="6">
    <source>
        <dbReference type="ARBA" id="ARBA00022729"/>
    </source>
</evidence>
<evidence type="ECO:0000313" key="12">
    <source>
        <dbReference type="Proteomes" id="UP000697127"/>
    </source>
</evidence>
<comment type="function">
    <text evidence="10">Splits internally a 1,3-beta-glucan molecule and transfers the newly generated reducing end (the donor) to the non-reducing end of another 1,3-beta-glucan molecule (the acceptor) forming a 1,3-beta linkage, resulting in the elongation of 1,3-beta-glucan chains in the cell wall.</text>
</comment>
<feature type="chain" id="PRO_5040529236" description="1,3-beta-glucanosyltransferase" evidence="10">
    <location>
        <begin position="20"/>
        <end position="483"/>
    </location>
</feature>
<keyword evidence="4 10" id="KW-0336">GPI-anchor</keyword>
<comment type="subcellular location">
    <subcellularLocation>
        <location evidence="1">Cell envelope</location>
    </subcellularLocation>
    <subcellularLocation>
        <location evidence="10">Cell membrane</location>
        <topology evidence="10">Lipid-anchor</topology>
        <topology evidence="10">GPI-anchor</topology>
    </subcellularLocation>
    <subcellularLocation>
        <location evidence="2">Membrane</location>
        <topology evidence="2">Lipid-anchor</topology>
        <topology evidence="2">GPI-anchor</topology>
    </subcellularLocation>
</comment>
<dbReference type="PANTHER" id="PTHR31468:SF5">
    <property type="entry name" value="1,3-BETA-GLUCANOSYLTRANSFERASE GAS5"/>
    <property type="match status" value="1"/>
</dbReference>
<dbReference type="Gene3D" id="3.20.20.80">
    <property type="entry name" value="Glycosidases"/>
    <property type="match status" value="1"/>
</dbReference>
<dbReference type="GO" id="GO:0071970">
    <property type="term" value="P:fungal-type cell wall (1-&gt;3)-beta-D-glucan biosynthetic process"/>
    <property type="evidence" value="ECO:0007669"/>
    <property type="project" value="TreeGrafter"/>
</dbReference>
<keyword evidence="5 10" id="KW-0808">Transferase</keyword>
<evidence type="ECO:0000256" key="3">
    <source>
        <dbReference type="ARBA" id="ARBA00007528"/>
    </source>
</evidence>
<feature type="signal peptide" evidence="10">
    <location>
        <begin position="1"/>
        <end position="19"/>
    </location>
</feature>
<keyword evidence="7 10" id="KW-0472">Membrane</keyword>
<keyword evidence="9 10" id="KW-0449">Lipoprotein</keyword>
<protein>
    <recommendedName>
        <fullName evidence="10">1,3-beta-glucanosyltransferase</fullName>
        <ecNumber evidence="10">2.4.1.-</ecNumber>
    </recommendedName>
</protein>
<keyword evidence="6 10" id="KW-0732">Signal</keyword>
<evidence type="ECO:0000256" key="2">
    <source>
        <dbReference type="ARBA" id="ARBA00004589"/>
    </source>
</evidence>
<dbReference type="Pfam" id="PF03198">
    <property type="entry name" value="Glyco_hydro_72"/>
    <property type="match status" value="1"/>
</dbReference>
<dbReference type="Proteomes" id="UP000697127">
    <property type="component" value="Unassembled WGS sequence"/>
</dbReference>
<evidence type="ECO:0000256" key="8">
    <source>
        <dbReference type="ARBA" id="ARBA00023180"/>
    </source>
</evidence>
<dbReference type="GO" id="GO:0042124">
    <property type="term" value="F:1,3-beta-glucanosyltransferase activity"/>
    <property type="evidence" value="ECO:0007669"/>
    <property type="project" value="TreeGrafter"/>
</dbReference>
<dbReference type="AlphaFoldDB" id="A0A9P7BFQ1"/>
<dbReference type="EMBL" id="PUHW01000205">
    <property type="protein sequence ID" value="KAG0687874.1"/>
    <property type="molecule type" value="Genomic_DNA"/>
</dbReference>
<comment type="similarity">
    <text evidence="3 10">Belongs to the glycosyl hydrolase 72 family.</text>
</comment>
<dbReference type="OrthoDB" id="421038at2759"/>
<evidence type="ECO:0000256" key="4">
    <source>
        <dbReference type="ARBA" id="ARBA00022622"/>
    </source>
</evidence>
<evidence type="ECO:0000256" key="5">
    <source>
        <dbReference type="ARBA" id="ARBA00022679"/>
    </source>
</evidence>
<dbReference type="GO" id="GO:0009277">
    <property type="term" value="C:fungal-type cell wall"/>
    <property type="evidence" value="ECO:0007669"/>
    <property type="project" value="UniProtKB-ARBA"/>
</dbReference>
<keyword evidence="8" id="KW-0325">Glycoprotein</keyword>
<dbReference type="InterPro" id="IPR017853">
    <property type="entry name" value="GH"/>
</dbReference>
<evidence type="ECO:0000256" key="10">
    <source>
        <dbReference type="RuleBase" id="RU361209"/>
    </source>
</evidence>
<evidence type="ECO:0000313" key="11">
    <source>
        <dbReference type="EMBL" id="KAG0687874.1"/>
    </source>
</evidence>
<name>A0A9P7BFQ1_9ASCO</name>